<evidence type="ECO:0000313" key="3">
    <source>
        <dbReference type="Proteomes" id="UP000186817"/>
    </source>
</evidence>
<proteinExistence type="predicted"/>
<evidence type="ECO:0000313" key="2">
    <source>
        <dbReference type="EMBL" id="OLP76112.1"/>
    </source>
</evidence>
<dbReference type="Proteomes" id="UP000186817">
    <property type="component" value="Unassembled WGS sequence"/>
</dbReference>
<evidence type="ECO:0000256" key="1">
    <source>
        <dbReference type="SAM" id="MobiDB-lite"/>
    </source>
</evidence>
<name>A0A1Q9BZL6_SYMMI</name>
<feature type="region of interest" description="Disordered" evidence="1">
    <location>
        <begin position="102"/>
        <end position="124"/>
    </location>
</feature>
<reference evidence="2 3" key="1">
    <citation type="submission" date="2016-02" db="EMBL/GenBank/DDBJ databases">
        <title>Genome analysis of coral dinoflagellate symbionts highlights evolutionary adaptations to a symbiotic lifestyle.</title>
        <authorList>
            <person name="Aranda M."/>
            <person name="Li Y."/>
            <person name="Liew Y.J."/>
            <person name="Baumgarten S."/>
            <person name="Simakov O."/>
            <person name="Wilson M."/>
            <person name="Piel J."/>
            <person name="Ashoor H."/>
            <person name="Bougouffa S."/>
            <person name="Bajic V.B."/>
            <person name="Ryu T."/>
            <person name="Ravasi T."/>
            <person name="Bayer T."/>
            <person name="Micklem G."/>
            <person name="Kim H."/>
            <person name="Bhak J."/>
            <person name="Lajeunesse T.C."/>
            <person name="Voolstra C.R."/>
        </authorList>
    </citation>
    <scope>NUCLEOTIDE SEQUENCE [LARGE SCALE GENOMIC DNA]</scope>
    <source>
        <strain evidence="2 3">CCMP2467</strain>
    </source>
</reference>
<dbReference type="AlphaFoldDB" id="A0A1Q9BZL6"/>
<feature type="compositionally biased region" description="Basic and acidic residues" evidence="1">
    <location>
        <begin position="108"/>
        <end position="117"/>
    </location>
</feature>
<comment type="caution">
    <text evidence="2">The sequence shown here is derived from an EMBL/GenBank/DDBJ whole genome shotgun (WGS) entry which is preliminary data.</text>
</comment>
<organism evidence="2 3">
    <name type="scientific">Symbiodinium microadriaticum</name>
    <name type="common">Dinoflagellate</name>
    <name type="synonym">Zooxanthella microadriatica</name>
    <dbReference type="NCBI Taxonomy" id="2951"/>
    <lineage>
        <taxon>Eukaryota</taxon>
        <taxon>Sar</taxon>
        <taxon>Alveolata</taxon>
        <taxon>Dinophyceae</taxon>
        <taxon>Suessiales</taxon>
        <taxon>Symbiodiniaceae</taxon>
        <taxon>Symbiodinium</taxon>
    </lineage>
</organism>
<accession>A0A1Q9BZL6</accession>
<gene>
    <name evidence="2" type="ORF">AK812_SmicGene43996</name>
</gene>
<sequence>MPRGPRSMSIARAKLVRLVVKMRLAVEATSPVRDLLLRWSGPPSVSWSTPTRTAACLRSRWGKGMLPLTLSPRLSAVLTPALFADDVVDQALAQAPVRTVEVDSSDSISDRPPRSEPEATAPTVARRLCSLRQRRPLRLPLRYGATRVLGRHQRVLDEQRFSKARGRTSQQFLFQFGAVRTSRAPIESRWKTWQRLCAAGSLDPLPLTQEKIFKVGAHLKEGKYRSSAQYFSVAKQRRRETEHPWTDVLDLAVQQAVRSISRGPGPSRPKRDLFVDRAPSDLDEQVVVLTFVCRWPPEHQFVEPCAVLAVALWFLLRGIEVANVRCTDVTLNRGVARLAQVVGFCLYQRVYWLEAIAQIISIAVVVRDQFDCIVCFVDNTAVVDSLFAEPPHSEGDGGGLYTDGSFSQEAESMVTFENCSNDGGGARVWKVFTQAPKSSAIFRGGLYTDGSFSQEAESMVTFENCSNDGGGARVWKVFTQAPKSSAIFRGGLYTDGSFSQEAESMVTFENCTEELRHLPQLQGEIWSLGCNVLVTVASGSVLGGGIHAPGSYEQEAGSSVLFEHCSADRDGGGVATKDLSGNGSMHFKSCRARTGGGLSITTGRAVRHDGSLAFEECNASILGGGLYIDAGQGQFRKLLFDRCDADVSAAALAAIAANGTEAELRLEELSLLRGSEGNVNDIAVPGLLKLGSVHLSTASSSGIYISAHNLSLEDVMNCTNTSACTFRANAARWAGFLCPLGTGSVDFEGRRKPTLTMRTVARDRPGLMVELEDVKRSFHCPNEAVQWITFLAQRTFLFAIGALSAFGAKKAGDLKQSSIYLNQLMAFATISNTILAAVLQTQTAKDIKSANFFFNAAMHTAEAASGQGSLRSASSQCLLSYLGYERLSVDGFGMSAQK</sequence>
<dbReference type="EMBL" id="LSRX01002137">
    <property type="protein sequence ID" value="OLP76112.1"/>
    <property type="molecule type" value="Genomic_DNA"/>
</dbReference>
<protein>
    <submittedName>
        <fullName evidence="2">Uncharacterized protein</fullName>
    </submittedName>
</protein>
<dbReference type="OrthoDB" id="10419615at2759"/>
<keyword evidence="3" id="KW-1185">Reference proteome</keyword>